<protein>
    <submittedName>
        <fullName evidence="1">Uncharacterized protein</fullName>
    </submittedName>
</protein>
<proteinExistence type="predicted"/>
<accession>X1FZZ4</accession>
<comment type="caution">
    <text evidence="1">The sequence shown here is derived from an EMBL/GenBank/DDBJ whole genome shotgun (WGS) entry which is preliminary data.</text>
</comment>
<sequence>MKEKEARELLKELFERHNVPWIPTLFHPKPITTKENIVTDLGGALTVKNIIMGTFHVMTDICWFEFYGLPSATTVRHEFRHYLEHLGVEYIRKKG</sequence>
<reference evidence="1" key="1">
    <citation type="journal article" date="2014" name="Front. Microbiol.">
        <title>High frequency of phylogenetically diverse reductive dehalogenase-homologous genes in deep subseafloor sedimentary metagenomes.</title>
        <authorList>
            <person name="Kawai M."/>
            <person name="Futagami T."/>
            <person name="Toyoda A."/>
            <person name="Takaki Y."/>
            <person name="Nishi S."/>
            <person name="Hori S."/>
            <person name="Arai W."/>
            <person name="Tsubouchi T."/>
            <person name="Morono Y."/>
            <person name="Uchiyama I."/>
            <person name="Ito T."/>
            <person name="Fujiyama A."/>
            <person name="Inagaki F."/>
            <person name="Takami H."/>
        </authorList>
    </citation>
    <scope>NUCLEOTIDE SEQUENCE</scope>
    <source>
        <strain evidence="1">Expedition CK06-06</strain>
    </source>
</reference>
<dbReference type="AlphaFoldDB" id="X1FZZ4"/>
<dbReference type="EMBL" id="BARU01006873">
    <property type="protein sequence ID" value="GAH38110.1"/>
    <property type="molecule type" value="Genomic_DNA"/>
</dbReference>
<gene>
    <name evidence="1" type="ORF">S03H2_13544</name>
</gene>
<organism evidence="1">
    <name type="scientific">marine sediment metagenome</name>
    <dbReference type="NCBI Taxonomy" id="412755"/>
    <lineage>
        <taxon>unclassified sequences</taxon>
        <taxon>metagenomes</taxon>
        <taxon>ecological metagenomes</taxon>
    </lineage>
</organism>
<name>X1FZZ4_9ZZZZ</name>
<evidence type="ECO:0000313" key="1">
    <source>
        <dbReference type="EMBL" id="GAH38110.1"/>
    </source>
</evidence>